<dbReference type="OrthoDB" id="570111at2"/>
<dbReference type="AlphaFoldDB" id="Q2SHQ9"/>
<dbReference type="RefSeq" id="WP_011396884.1">
    <property type="nucleotide sequence ID" value="NC_007645.1"/>
</dbReference>
<dbReference type="KEGG" id="hch:HCH_03049"/>
<evidence type="ECO:0000313" key="2">
    <source>
        <dbReference type="Proteomes" id="UP000000238"/>
    </source>
</evidence>
<keyword evidence="2" id="KW-1185">Reference proteome</keyword>
<reference evidence="1 2" key="1">
    <citation type="journal article" date="2005" name="Nucleic Acids Res.">
        <title>Genomic blueprint of Hahella chejuensis, a marine microbe producing an algicidal agent.</title>
        <authorList>
            <person name="Jeong H."/>
            <person name="Yim J.H."/>
            <person name="Lee C."/>
            <person name="Choi S.-H."/>
            <person name="Park Y.K."/>
            <person name="Yoon S.H."/>
            <person name="Hur C.-G."/>
            <person name="Kang H.-Y."/>
            <person name="Kim D."/>
            <person name="Lee H.H."/>
            <person name="Park K.H."/>
            <person name="Park S.-H."/>
            <person name="Park H.-S."/>
            <person name="Lee H.K."/>
            <person name="Oh T.K."/>
            <person name="Kim J.F."/>
        </authorList>
    </citation>
    <scope>NUCLEOTIDE SEQUENCE [LARGE SCALE GENOMIC DNA]</scope>
    <source>
        <strain evidence="1 2">KCTC 2396</strain>
    </source>
</reference>
<proteinExistence type="predicted"/>
<gene>
    <name evidence="1" type="ordered locus">HCH_03049</name>
</gene>
<protein>
    <submittedName>
        <fullName evidence="1">Uncharacterized protein</fullName>
    </submittedName>
</protein>
<name>Q2SHQ9_HAHCH</name>
<dbReference type="STRING" id="349521.HCH_03049"/>
<sequence length="57" mass="6594">MPGGCPERFYPQLQHIHKPACPVMRELWLVIHPDLRRSPRVRKVADALIAFFETGVI</sequence>
<organism evidence="1 2">
    <name type="scientific">Hahella chejuensis (strain KCTC 2396)</name>
    <dbReference type="NCBI Taxonomy" id="349521"/>
    <lineage>
        <taxon>Bacteria</taxon>
        <taxon>Pseudomonadati</taxon>
        <taxon>Pseudomonadota</taxon>
        <taxon>Gammaproteobacteria</taxon>
        <taxon>Oceanospirillales</taxon>
        <taxon>Hahellaceae</taxon>
        <taxon>Hahella</taxon>
    </lineage>
</organism>
<dbReference type="HOGENOM" id="CLU_2990382_0_0_6"/>
<dbReference type="EMBL" id="CP000155">
    <property type="protein sequence ID" value="ABC29815.1"/>
    <property type="molecule type" value="Genomic_DNA"/>
</dbReference>
<evidence type="ECO:0000313" key="1">
    <source>
        <dbReference type="EMBL" id="ABC29815.1"/>
    </source>
</evidence>
<dbReference type="Proteomes" id="UP000000238">
    <property type="component" value="Chromosome"/>
</dbReference>
<accession>Q2SHQ9</accession>